<protein>
    <submittedName>
        <fullName evidence="1">Uncharacterized protein</fullName>
    </submittedName>
</protein>
<accession>A0A7S9DZW7</accession>
<evidence type="ECO:0000313" key="1">
    <source>
        <dbReference type="EMBL" id="QPG06990.1"/>
    </source>
</evidence>
<name>A0A7S9DZW7_9ALTE</name>
<gene>
    <name evidence="1" type="ORF">IT774_07755</name>
</gene>
<organism evidence="1 2">
    <name type="scientific">Salinimonas marina</name>
    <dbReference type="NCBI Taxonomy" id="2785918"/>
    <lineage>
        <taxon>Bacteria</taxon>
        <taxon>Pseudomonadati</taxon>
        <taxon>Pseudomonadota</taxon>
        <taxon>Gammaproteobacteria</taxon>
        <taxon>Alteromonadales</taxon>
        <taxon>Alteromonadaceae</taxon>
        <taxon>Alteromonas/Salinimonas group</taxon>
        <taxon>Salinimonas</taxon>
    </lineage>
</organism>
<reference evidence="1 2" key="1">
    <citation type="submission" date="2020-11" db="EMBL/GenBank/DDBJ databases">
        <title>Complete genome sequence for Salinimonas sp. strain G2-b.</title>
        <authorList>
            <person name="Park S.-J."/>
        </authorList>
    </citation>
    <scope>NUCLEOTIDE SEQUENCE [LARGE SCALE GENOMIC DNA]</scope>
    <source>
        <strain evidence="1 2">G2-b</strain>
    </source>
</reference>
<keyword evidence="2" id="KW-1185">Reference proteome</keyword>
<dbReference type="RefSeq" id="WP_195812062.1">
    <property type="nucleotide sequence ID" value="NZ_CP064795.1"/>
</dbReference>
<sequence>MTAKKIWLLINPFDANEVITKLSEPDDSGELFENEYGNTAWAEYKEFIVFPVEDFRR</sequence>
<proteinExistence type="predicted"/>
<dbReference type="KEGG" id="smaa:IT774_07755"/>
<dbReference type="EMBL" id="CP064795">
    <property type="protein sequence ID" value="QPG06990.1"/>
    <property type="molecule type" value="Genomic_DNA"/>
</dbReference>
<dbReference type="Proteomes" id="UP000595095">
    <property type="component" value="Chromosome"/>
</dbReference>
<dbReference type="AlphaFoldDB" id="A0A7S9DZW7"/>
<evidence type="ECO:0000313" key="2">
    <source>
        <dbReference type="Proteomes" id="UP000595095"/>
    </source>
</evidence>